<dbReference type="Gene3D" id="3.40.50.300">
    <property type="entry name" value="P-loop containing nucleotide triphosphate hydrolases"/>
    <property type="match status" value="1"/>
</dbReference>
<reference evidence="3 4" key="1">
    <citation type="journal article" date="2017" name="Nat. Commun.">
        <title>Genome assembly with in vitro proximity ligation data and whole-genome triplication in lettuce.</title>
        <authorList>
            <person name="Reyes-Chin-Wo S."/>
            <person name="Wang Z."/>
            <person name="Yang X."/>
            <person name="Kozik A."/>
            <person name="Arikit S."/>
            <person name="Song C."/>
            <person name="Xia L."/>
            <person name="Froenicke L."/>
            <person name="Lavelle D.O."/>
            <person name="Truco M.J."/>
            <person name="Xia R."/>
            <person name="Zhu S."/>
            <person name="Xu C."/>
            <person name="Xu H."/>
            <person name="Xu X."/>
            <person name="Cox K."/>
            <person name="Korf I."/>
            <person name="Meyers B.C."/>
            <person name="Michelmore R.W."/>
        </authorList>
    </citation>
    <scope>NUCLEOTIDE SEQUENCE [LARGE SCALE GENOMIC DNA]</scope>
    <source>
        <strain evidence="4">cv. Salinas</strain>
        <tissue evidence="3">Seedlings</tissue>
    </source>
</reference>
<evidence type="ECO:0000259" key="2">
    <source>
        <dbReference type="Pfam" id="PF05970"/>
    </source>
</evidence>
<keyword evidence="1" id="KW-0067">ATP-binding</keyword>
<dbReference type="OrthoDB" id="1929541at2759"/>
<name>A0A9R1VIE7_LACSA</name>
<dbReference type="GO" id="GO:0006281">
    <property type="term" value="P:DNA repair"/>
    <property type="evidence" value="ECO:0007669"/>
    <property type="project" value="UniProtKB-KW"/>
</dbReference>
<dbReference type="PANTHER" id="PTHR10492">
    <property type="match status" value="1"/>
</dbReference>
<dbReference type="Pfam" id="PF05970">
    <property type="entry name" value="PIF1"/>
    <property type="match status" value="1"/>
</dbReference>
<dbReference type="Proteomes" id="UP000235145">
    <property type="component" value="Unassembled WGS sequence"/>
</dbReference>
<keyword evidence="1" id="KW-0227">DNA damage</keyword>
<dbReference type="SUPFAM" id="SSF52540">
    <property type="entry name" value="P-loop containing nucleoside triphosphate hydrolases"/>
    <property type="match status" value="1"/>
</dbReference>
<keyword evidence="4" id="KW-1185">Reference proteome</keyword>
<evidence type="ECO:0000313" key="3">
    <source>
        <dbReference type="EMBL" id="KAJ0205271.1"/>
    </source>
</evidence>
<dbReference type="GO" id="GO:0006310">
    <property type="term" value="P:DNA recombination"/>
    <property type="evidence" value="ECO:0007669"/>
    <property type="project" value="UniProtKB-KW"/>
</dbReference>
<keyword evidence="1" id="KW-0347">Helicase</keyword>
<comment type="catalytic activity">
    <reaction evidence="1">
        <text>ATP + H2O = ADP + phosphate + H(+)</text>
        <dbReference type="Rhea" id="RHEA:13065"/>
        <dbReference type="ChEBI" id="CHEBI:15377"/>
        <dbReference type="ChEBI" id="CHEBI:15378"/>
        <dbReference type="ChEBI" id="CHEBI:30616"/>
        <dbReference type="ChEBI" id="CHEBI:43474"/>
        <dbReference type="ChEBI" id="CHEBI:456216"/>
        <dbReference type="EC" id="5.6.2.3"/>
    </reaction>
</comment>
<comment type="similarity">
    <text evidence="1">Belongs to the helicase family.</text>
</comment>
<dbReference type="InterPro" id="IPR027417">
    <property type="entry name" value="P-loop_NTPase"/>
</dbReference>
<evidence type="ECO:0000256" key="1">
    <source>
        <dbReference type="RuleBase" id="RU363044"/>
    </source>
</evidence>
<evidence type="ECO:0000313" key="4">
    <source>
        <dbReference type="Proteomes" id="UP000235145"/>
    </source>
</evidence>
<feature type="domain" description="DNA helicase Pif1-like DEAD-box helicase" evidence="2">
    <location>
        <begin position="46"/>
        <end position="211"/>
    </location>
</feature>
<dbReference type="EMBL" id="NBSK02000005">
    <property type="protein sequence ID" value="KAJ0205271.1"/>
    <property type="molecule type" value="Genomic_DNA"/>
</dbReference>
<proteinExistence type="inferred from homology"/>
<dbReference type="GO" id="GO:0000723">
    <property type="term" value="P:telomere maintenance"/>
    <property type="evidence" value="ECO:0007669"/>
    <property type="project" value="InterPro"/>
</dbReference>
<dbReference type="PANTHER" id="PTHR10492:SF94">
    <property type="entry name" value="ATP-DEPENDENT DNA HELICASE"/>
    <property type="match status" value="1"/>
</dbReference>
<organism evidence="3 4">
    <name type="scientific">Lactuca sativa</name>
    <name type="common">Garden lettuce</name>
    <dbReference type="NCBI Taxonomy" id="4236"/>
    <lineage>
        <taxon>Eukaryota</taxon>
        <taxon>Viridiplantae</taxon>
        <taxon>Streptophyta</taxon>
        <taxon>Embryophyta</taxon>
        <taxon>Tracheophyta</taxon>
        <taxon>Spermatophyta</taxon>
        <taxon>Magnoliopsida</taxon>
        <taxon>eudicotyledons</taxon>
        <taxon>Gunneridae</taxon>
        <taxon>Pentapetalae</taxon>
        <taxon>asterids</taxon>
        <taxon>campanulids</taxon>
        <taxon>Asterales</taxon>
        <taxon>Asteraceae</taxon>
        <taxon>Cichorioideae</taxon>
        <taxon>Cichorieae</taxon>
        <taxon>Lactucinae</taxon>
        <taxon>Lactuca</taxon>
    </lineage>
</organism>
<sequence>MSDNIDDFDLPKINENVNLEYGVFLEVQEECSVVIEPEHLQAQAFLNLEQKFTYNEIMRHVNNDIPGVFFIDGPGGTRNTFLYKALLANIRSCGHIALATASSGVVANNMPGGRTAHSRFKLPINLKNNSVCKISRQSGITQLLWTAKVIIWDKASMAKRHALEAVVRTMKDITGVMLPFGGKIMVLGGDFKQVLLIVRHGTRAQSVNSSI</sequence>
<dbReference type="GO" id="GO:0005524">
    <property type="term" value="F:ATP binding"/>
    <property type="evidence" value="ECO:0007669"/>
    <property type="project" value="UniProtKB-KW"/>
</dbReference>
<keyword evidence="1" id="KW-0233">DNA recombination</keyword>
<dbReference type="EC" id="5.6.2.3" evidence="1"/>
<protein>
    <recommendedName>
        <fullName evidence="1">ATP-dependent DNA helicase</fullName>
        <ecNumber evidence="1">5.6.2.3</ecNumber>
    </recommendedName>
</protein>
<comment type="caution">
    <text evidence="3">The sequence shown here is derived from an EMBL/GenBank/DDBJ whole genome shotgun (WGS) entry which is preliminary data.</text>
</comment>
<accession>A0A9R1VIE7</accession>
<dbReference type="GO" id="GO:0043139">
    <property type="term" value="F:5'-3' DNA helicase activity"/>
    <property type="evidence" value="ECO:0007669"/>
    <property type="project" value="UniProtKB-EC"/>
</dbReference>
<keyword evidence="1" id="KW-0547">Nucleotide-binding</keyword>
<dbReference type="GO" id="GO:0016787">
    <property type="term" value="F:hydrolase activity"/>
    <property type="evidence" value="ECO:0007669"/>
    <property type="project" value="UniProtKB-KW"/>
</dbReference>
<keyword evidence="1" id="KW-0378">Hydrolase</keyword>
<dbReference type="AlphaFoldDB" id="A0A9R1VIE7"/>
<comment type="cofactor">
    <cofactor evidence="1">
        <name>Mg(2+)</name>
        <dbReference type="ChEBI" id="CHEBI:18420"/>
    </cofactor>
</comment>
<dbReference type="InterPro" id="IPR010285">
    <property type="entry name" value="DNA_helicase_pif1-like_DEAD"/>
</dbReference>
<keyword evidence="1" id="KW-0234">DNA repair</keyword>
<gene>
    <name evidence="3" type="ORF">LSAT_V11C500263650</name>
</gene>